<keyword evidence="1" id="KW-1185">Reference proteome</keyword>
<sequence>MSCNFLLSLNTCTLTTTKSINSFPPGVLSTSSRYITLNKNKRDFVSAISVTSPSVSYPEPPLNVEYLESEFGNNGVSFTKLGSNSYVIKILLENGSAASVLMPSGLITSYKPKMWHGSSIEVLHTSVTERGSTYGYDGGVHTIQGGVSLALDCVGENDFSWSPVSWLLTDVKGSSEDSIQVEIISREMGKMVEVKHNITLKDDTLSSEVSVSNSRSSNLELTGSILSHLNVSTPEATYAYGLERSNFVSKLPLISDFSIMPPNLPKNKETSSSQSWPLSSLKGLFTAKRDVKETNEQTEGEEEDNYKHLYGKMSRIYTSAPRNFTIIDRGKRNSVIVGRRGFEELYLYSPGSSHENYGKYAYICVGQSAILKPVRLGPQQTWTGEQQLHNPNL</sequence>
<dbReference type="GO" id="GO:0047938">
    <property type="term" value="F:glucose-6-phosphate 1-epimerase activity"/>
    <property type="evidence" value="ECO:0000318"/>
    <property type="project" value="GO_Central"/>
</dbReference>
<dbReference type="AlphaFoldDB" id="A0A9R0JB68"/>
<dbReference type="GO" id="GO:0005737">
    <property type="term" value="C:cytoplasm"/>
    <property type="evidence" value="ECO:0000318"/>
    <property type="project" value="GO_Central"/>
</dbReference>
<organism evidence="1 2">
    <name type="scientific">Spinacia oleracea</name>
    <name type="common">Spinach</name>
    <dbReference type="NCBI Taxonomy" id="3562"/>
    <lineage>
        <taxon>Eukaryota</taxon>
        <taxon>Viridiplantae</taxon>
        <taxon>Streptophyta</taxon>
        <taxon>Embryophyta</taxon>
        <taxon>Tracheophyta</taxon>
        <taxon>Spermatophyta</taxon>
        <taxon>Magnoliopsida</taxon>
        <taxon>eudicotyledons</taxon>
        <taxon>Gunneridae</taxon>
        <taxon>Pentapetalae</taxon>
        <taxon>Caryophyllales</taxon>
        <taxon>Chenopodiaceae</taxon>
        <taxon>Chenopodioideae</taxon>
        <taxon>Anserineae</taxon>
        <taxon>Spinacia</taxon>
    </lineage>
</organism>
<dbReference type="KEGG" id="soe:110802216"/>
<proteinExistence type="predicted"/>
<accession>A0A9R0JB68</accession>
<dbReference type="PANTHER" id="PTHR11122">
    <property type="entry name" value="APOSPORY-ASSOCIATED PROTEIN C-RELATED"/>
    <property type="match status" value="1"/>
</dbReference>
<dbReference type="GeneID" id="110802216"/>
<gene>
    <name evidence="2" type="primary">LOC110802216</name>
</gene>
<dbReference type="GO" id="GO:0030246">
    <property type="term" value="F:carbohydrate binding"/>
    <property type="evidence" value="ECO:0007669"/>
    <property type="project" value="InterPro"/>
</dbReference>
<evidence type="ECO:0000313" key="1">
    <source>
        <dbReference type="Proteomes" id="UP000813463"/>
    </source>
</evidence>
<dbReference type="GO" id="GO:0005975">
    <property type="term" value="P:carbohydrate metabolic process"/>
    <property type="evidence" value="ECO:0007669"/>
    <property type="project" value="InterPro"/>
</dbReference>
<dbReference type="Gene3D" id="2.70.98.10">
    <property type="match status" value="1"/>
</dbReference>
<dbReference type="OrthoDB" id="782148at2759"/>
<evidence type="ECO:0000313" key="2">
    <source>
        <dbReference type="RefSeq" id="XP_021863345.1"/>
    </source>
</evidence>
<dbReference type="InterPro" id="IPR011013">
    <property type="entry name" value="Gal_mutarotase_sf_dom"/>
</dbReference>
<reference evidence="1" key="1">
    <citation type="journal article" date="2021" name="Nat. Commun.">
        <title>Genomic analyses provide insights into spinach domestication and the genetic basis of agronomic traits.</title>
        <authorList>
            <person name="Cai X."/>
            <person name="Sun X."/>
            <person name="Xu C."/>
            <person name="Sun H."/>
            <person name="Wang X."/>
            <person name="Ge C."/>
            <person name="Zhang Z."/>
            <person name="Wang Q."/>
            <person name="Fei Z."/>
            <person name="Jiao C."/>
            <person name="Wang Q."/>
        </authorList>
    </citation>
    <scope>NUCLEOTIDE SEQUENCE [LARGE SCALE GENOMIC DNA]</scope>
    <source>
        <strain evidence="1">cv. Varoflay</strain>
    </source>
</reference>
<dbReference type="InterPro" id="IPR014718">
    <property type="entry name" value="GH-type_carb-bd"/>
</dbReference>
<name>A0A9R0JB68_SPIOL</name>
<dbReference type="RefSeq" id="XP_021863345.1">
    <property type="nucleotide sequence ID" value="XM_022007653.2"/>
</dbReference>
<dbReference type="PANTHER" id="PTHR11122:SF15">
    <property type="entry name" value="PROTEIN NDH-DEPENDENT CYCLIC ELECTRON FLOW 5"/>
    <property type="match status" value="1"/>
</dbReference>
<protein>
    <submittedName>
        <fullName evidence="2">Protein NDH-DEPENDENT CYCLIC ELECTRON FLOW 5</fullName>
    </submittedName>
</protein>
<reference evidence="2" key="2">
    <citation type="submission" date="2025-08" db="UniProtKB">
        <authorList>
            <consortium name="RefSeq"/>
        </authorList>
    </citation>
    <scope>IDENTIFICATION</scope>
    <source>
        <tissue evidence="2">Leaf</tissue>
    </source>
</reference>
<dbReference type="Proteomes" id="UP000813463">
    <property type="component" value="Chromosome 3"/>
</dbReference>
<dbReference type="SUPFAM" id="SSF74650">
    <property type="entry name" value="Galactose mutarotase-like"/>
    <property type="match status" value="1"/>
</dbReference>